<organism evidence="1 2">
    <name type="scientific">Tegillarca granosa</name>
    <name type="common">Malaysian cockle</name>
    <name type="synonym">Anadara granosa</name>
    <dbReference type="NCBI Taxonomy" id="220873"/>
    <lineage>
        <taxon>Eukaryota</taxon>
        <taxon>Metazoa</taxon>
        <taxon>Spiralia</taxon>
        <taxon>Lophotrochozoa</taxon>
        <taxon>Mollusca</taxon>
        <taxon>Bivalvia</taxon>
        <taxon>Autobranchia</taxon>
        <taxon>Pteriomorphia</taxon>
        <taxon>Arcoida</taxon>
        <taxon>Arcoidea</taxon>
        <taxon>Arcidae</taxon>
        <taxon>Tegillarca</taxon>
    </lineage>
</organism>
<keyword evidence="2" id="KW-1185">Reference proteome</keyword>
<comment type="caution">
    <text evidence="1">The sequence shown here is derived from an EMBL/GenBank/DDBJ whole genome shotgun (WGS) entry which is preliminary data.</text>
</comment>
<protein>
    <submittedName>
        <fullName evidence="1">Uncharacterized protein</fullName>
    </submittedName>
</protein>
<dbReference type="EMBL" id="JARBDR010000018">
    <property type="protein sequence ID" value="KAJ8321677.1"/>
    <property type="molecule type" value="Genomic_DNA"/>
</dbReference>
<dbReference type="Proteomes" id="UP001217089">
    <property type="component" value="Unassembled WGS sequence"/>
</dbReference>
<name>A0ABQ9FXW4_TEGGR</name>
<accession>A0ABQ9FXW4</accession>
<reference evidence="1 2" key="1">
    <citation type="submission" date="2022-12" db="EMBL/GenBank/DDBJ databases">
        <title>Chromosome-level genome of Tegillarca granosa.</title>
        <authorList>
            <person name="Kim J."/>
        </authorList>
    </citation>
    <scope>NUCLEOTIDE SEQUENCE [LARGE SCALE GENOMIC DNA]</scope>
    <source>
        <strain evidence="1">Teg-2019</strain>
        <tissue evidence="1">Adductor muscle</tissue>
    </source>
</reference>
<proteinExistence type="predicted"/>
<gene>
    <name evidence="1" type="ORF">KUTeg_000148</name>
</gene>
<evidence type="ECO:0000313" key="2">
    <source>
        <dbReference type="Proteomes" id="UP001217089"/>
    </source>
</evidence>
<sequence>MTKNLFNNYKLVLHSMTSLTQPRASFNLELCNIWQLILNDTTRDEMSYWVPFFYYQKIKMGDFIVFESSVSIIVPNLSIVPKTLPLVP</sequence>
<evidence type="ECO:0000313" key="1">
    <source>
        <dbReference type="EMBL" id="KAJ8321677.1"/>
    </source>
</evidence>